<evidence type="ECO:0000256" key="1">
    <source>
        <dbReference type="SAM" id="Phobius"/>
    </source>
</evidence>
<dbReference type="eggNOG" id="ENOG502ZBM9">
    <property type="taxonomic scope" value="Bacteria"/>
</dbReference>
<dbReference type="EMBL" id="JPVN01000005">
    <property type="protein sequence ID" value="KGR79588.1"/>
    <property type="molecule type" value="Genomic_DNA"/>
</dbReference>
<keyword evidence="1" id="KW-1133">Transmembrane helix</keyword>
<protein>
    <submittedName>
        <fullName evidence="2">Uncharacterized protein</fullName>
    </submittedName>
</protein>
<dbReference type="RefSeq" id="WP_036183861.1">
    <property type="nucleotide sequence ID" value="NZ_AVDA01000005.1"/>
</dbReference>
<keyword evidence="1" id="KW-0472">Membrane</keyword>
<feature type="transmembrane region" description="Helical" evidence="1">
    <location>
        <begin position="57"/>
        <end position="78"/>
    </location>
</feature>
<keyword evidence="3" id="KW-1185">Reference proteome</keyword>
<dbReference type="AlphaFoldDB" id="A0A0A3I9W7"/>
<keyword evidence="1" id="KW-0812">Transmembrane</keyword>
<accession>A0A0A3I9W7</accession>
<comment type="caution">
    <text evidence="2">The sequence shown here is derived from an EMBL/GenBank/DDBJ whole genome shotgun (WGS) entry which is preliminary data.</text>
</comment>
<evidence type="ECO:0000313" key="2">
    <source>
        <dbReference type="EMBL" id="KGR79588.1"/>
    </source>
</evidence>
<dbReference type="Proteomes" id="UP000030416">
    <property type="component" value="Unassembled WGS sequence"/>
</dbReference>
<evidence type="ECO:0000313" key="3">
    <source>
        <dbReference type="Proteomes" id="UP000030416"/>
    </source>
</evidence>
<proteinExistence type="predicted"/>
<gene>
    <name evidence="2" type="ORF">CD29_05675</name>
</gene>
<reference evidence="2 3" key="1">
    <citation type="submission" date="2014-02" db="EMBL/GenBank/DDBJ databases">
        <title>Draft genome sequence of Lysinibacillus manganicus DSM 26584T.</title>
        <authorList>
            <person name="Zhang F."/>
            <person name="Wang G."/>
            <person name="Zhang L."/>
        </authorList>
    </citation>
    <scope>NUCLEOTIDE SEQUENCE [LARGE SCALE GENOMIC DNA]</scope>
    <source>
        <strain evidence="2 3">DSM 26584</strain>
    </source>
</reference>
<name>A0A0A3I9W7_9BACL</name>
<dbReference type="STRING" id="1384049.CD29_05675"/>
<sequence length="412" mass="45740">MSQNKWDDDKIEDLLSSVPKMKDNRTKDEILKRLKDDGVFDDEPSEKTVTIKKKRTWIPPLITVAAIALIALMIPSLMNQMDSGKNEVATSSMDAREASEESTDMNAFNAESAETKIGLDSNEFGIMADDNAMNLRTSVYPEDLEGYTVFHIGLSGDQAYNIPFTILIPKEQVMEDLGKPDPTGVELYNYYAPLFNEEAIGFQDYHPYKGTISENGNQVIHTLPPDHGYDMGSASERIYIRSLMDTFKSYNQAVLLNEDGSPAGFAHTGLIEKPIELHSETTQNNYFRISQDDGSVFLSTYGGESYATVIEALENMKLVVTDPFQSVILPGVDYTVAVNGEAVIVEFTSELDLLSYDQVAAMQMIEGILLTAASFNMEVKFENVLQSDWGGFDFTNPLPIPVGPNKLPLLVE</sequence>
<organism evidence="2 3">
    <name type="scientific">Ureibacillus manganicus DSM 26584</name>
    <dbReference type="NCBI Taxonomy" id="1384049"/>
    <lineage>
        <taxon>Bacteria</taxon>
        <taxon>Bacillati</taxon>
        <taxon>Bacillota</taxon>
        <taxon>Bacilli</taxon>
        <taxon>Bacillales</taxon>
        <taxon>Caryophanaceae</taxon>
        <taxon>Ureibacillus</taxon>
    </lineage>
</organism>
<dbReference type="OrthoDB" id="2965336at2"/>